<feature type="transmembrane region" description="Helical" evidence="1">
    <location>
        <begin position="188"/>
        <end position="206"/>
    </location>
</feature>
<keyword evidence="1" id="KW-1133">Transmembrane helix</keyword>
<organism evidence="2 3">
    <name type="scientific">Shewanella frigidimarina (strain NCIMB 400)</name>
    <dbReference type="NCBI Taxonomy" id="318167"/>
    <lineage>
        <taxon>Bacteria</taxon>
        <taxon>Pseudomonadati</taxon>
        <taxon>Pseudomonadota</taxon>
        <taxon>Gammaproteobacteria</taxon>
        <taxon>Alteromonadales</taxon>
        <taxon>Shewanellaceae</taxon>
        <taxon>Shewanella</taxon>
    </lineage>
</organism>
<proteinExistence type="predicted"/>
<dbReference type="KEGG" id="sfr:Sfri_3394"/>
<dbReference type="AlphaFoldDB" id="Q07XN4"/>
<evidence type="ECO:0000313" key="3">
    <source>
        <dbReference type="Proteomes" id="UP000000684"/>
    </source>
</evidence>
<keyword evidence="3" id="KW-1185">Reference proteome</keyword>
<evidence type="ECO:0000256" key="1">
    <source>
        <dbReference type="SAM" id="Phobius"/>
    </source>
</evidence>
<dbReference type="RefSeq" id="WP_011638831.1">
    <property type="nucleotide sequence ID" value="NC_008345.1"/>
</dbReference>
<gene>
    <name evidence="2" type="ordered locus">Sfri_3394</name>
</gene>
<keyword evidence="1" id="KW-0812">Transmembrane</keyword>
<feature type="transmembrane region" description="Helical" evidence="1">
    <location>
        <begin position="96"/>
        <end position="122"/>
    </location>
</feature>
<feature type="transmembrane region" description="Helical" evidence="1">
    <location>
        <begin position="7"/>
        <end position="25"/>
    </location>
</feature>
<dbReference type="STRING" id="318167.Sfri_3394"/>
<evidence type="ECO:0000313" key="2">
    <source>
        <dbReference type="EMBL" id="ABI73230.1"/>
    </source>
</evidence>
<reference evidence="2 3" key="1">
    <citation type="submission" date="2006-08" db="EMBL/GenBank/DDBJ databases">
        <title>Complete sequence of Shewanella frigidimarina NCIMB 400.</title>
        <authorList>
            <consortium name="US DOE Joint Genome Institute"/>
            <person name="Copeland A."/>
            <person name="Lucas S."/>
            <person name="Lapidus A."/>
            <person name="Barry K."/>
            <person name="Detter J.C."/>
            <person name="Glavina del Rio T."/>
            <person name="Hammon N."/>
            <person name="Israni S."/>
            <person name="Dalin E."/>
            <person name="Tice H."/>
            <person name="Pitluck S."/>
            <person name="Fredrickson J.K."/>
            <person name="Kolker E."/>
            <person name="McCuel L.A."/>
            <person name="DiChristina T."/>
            <person name="Nealson K.H."/>
            <person name="Newman D."/>
            <person name="Tiedje J.M."/>
            <person name="Zhou J."/>
            <person name="Romine M.F."/>
            <person name="Culley D.E."/>
            <person name="Serres M."/>
            <person name="Chertkov O."/>
            <person name="Brettin T."/>
            <person name="Bruce D."/>
            <person name="Han C."/>
            <person name="Tapia R."/>
            <person name="Gilna P."/>
            <person name="Schmutz J."/>
            <person name="Larimer F."/>
            <person name="Land M."/>
            <person name="Hauser L."/>
            <person name="Kyrpides N."/>
            <person name="Mikhailova N."/>
            <person name="Richardson P."/>
        </authorList>
    </citation>
    <scope>NUCLEOTIDE SEQUENCE [LARGE SCALE GENOMIC DNA]</scope>
    <source>
        <strain evidence="2 3">NCIMB 400</strain>
    </source>
</reference>
<feature type="transmembrane region" description="Helical" evidence="1">
    <location>
        <begin position="212"/>
        <end position="230"/>
    </location>
</feature>
<feature type="transmembrane region" description="Helical" evidence="1">
    <location>
        <begin position="37"/>
        <end position="59"/>
    </location>
</feature>
<protein>
    <submittedName>
        <fullName evidence="2">Uncharacterized protein</fullName>
    </submittedName>
</protein>
<dbReference type="HOGENOM" id="CLU_754188_0_0_6"/>
<dbReference type="OrthoDB" id="6335244at2"/>
<dbReference type="eggNOG" id="ENOG5032XHJ">
    <property type="taxonomic scope" value="Bacteria"/>
</dbReference>
<dbReference type="GeneID" id="41838769"/>
<accession>Q07XN4</accession>
<dbReference type="Proteomes" id="UP000000684">
    <property type="component" value="Chromosome"/>
</dbReference>
<feature type="transmembrane region" description="Helical" evidence="1">
    <location>
        <begin position="66"/>
        <end position="84"/>
    </location>
</feature>
<name>Q07XN4_SHEFN</name>
<sequence precursor="true">MRATVKYRLAFLALMVLSFVIGVQWTPESLTSDADKWSLYLICVLYFVLLPLSYWYCIIKMGGQKLWKLIVIFSLSSLVARLSFPAEVAHYFEFIAWLRYPIIAVLLVIELYLVVSVVRGLIKVRKLKGDPRVGAVETYRDGDEKSLTIALIMASEATNWFYSIPWFSRHHPAAIANINLISATRWHVWLMLMGCIAASCGSYLLLVSWSEWVAIIVSSIIAYTLMSIVANHRLSRYYSLYLIRDNLVINNSLWGFMVVNIADIADIASAADQQSTELNKDEPETIMIGRGQSNVTITLNRPVIYHGGMGQLPEPMKTVHLSVDNPQQLIQALNNKVSVAV</sequence>
<dbReference type="EMBL" id="CP000447">
    <property type="protein sequence ID" value="ABI73230.1"/>
    <property type="molecule type" value="Genomic_DNA"/>
</dbReference>
<keyword evidence="1" id="KW-0472">Membrane</keyword>